<reference evidence="1 2" key="1">
    <citation type="submission" date="2015-11" db="EMBL/GenBank/DDBJ databases">
        <title>Genomic analysis of 38 Legionella species identifies large and diverse effector repertoires.</title>
        <authorList>
            <person name="Burstein D."/>
            <person name="Amaro F."/>
            <person name="Zusman T."/>
            <person name="Lifshitz Z."/>
            <person name="Cohen O."/>
            <person name="Gilbert J.A."/>
            <person name="Pupko T."/>
            <person name="Shuman H.A."/>
            <person name="Segal G."/>
        </authorList>
    </citation>
    <scope>NUCLEOTIDE SEQUENCE [LARGE SCALE GENOMIC DNA]</scope>
    <source>
        <strain evidence="1 2">ATCC 43878</strain>
    </source>
</reference>
<sequence length="271" mass="31707">MEIVVNGITEAPLDSEPSVHQGSYYFNALTCLDFDPSNPPLADLLRLYHGLEGHWLVASPIHWEVTHNDAMIVATNEELALSDEESRAWFLEIAAFLQSNDIESFYHDPYTWLLKIDHKPTISSKSVYAMLHQSLMPALNTLDEKLYWQRLITELQMYLSSHPLNNNRQNKLAINGLWFWGEGEFQFLTEKQVFTDDEIFLSVSAKTDKPFQPLTQTSSHDKDSLLLIKYPHQKDIALLQEKTQKNTVQWYWNNLAYVKHPIRWWSRLWRS</sequence>
<dbReference type="STRING" id="29422.Lbru_0732"/>
<dbReference type="OrthoDB" id="5295974at2"/>
<comment type="caution">
    <text evidence="1">The sequence shown here is derived from an EMBL/GenBank/DDBJ whole genome shotgun (WGS) entry which is preliminary data.</text>
</comment>
<protein>
    <recommendedName>
        <fullName evidence="3">Cofactor-independent phosphoglycerate mutase</fullName>
    </recommendedName>
</protein>
<gene>
    <name evidence="1" type="ORF">Lbru_0732</name>
</gene>
<evidence type="ECO:0000313" key="1">
    <source>
        <dbReference type="EMBL" id="KTC86791.1"/>
    </source>
</evidence>
<dbReference type="EMBL" id="LNXV01000004">
    <property type="protein sequence ID" value="KTC86791.1"/>
    <property type="molecule type" value="Genomic_DNA"/>
</dbReference>
<accession>A0A0W0STS5</accession>
<evidence type="ECO:0008006" key="3">
    <source>
        <dbReference type="Google" id="ProtNLM"/>
    </source>
</evidence>
<dbReference type="AlphaFoldDB" id="A0A0W0STS5"/>
<evidence type="ECO:0000313" key="2">
    <source>
        <dbReference type="Proteomes" id="UP000054742"/>
    </source>
</evidence>
<organism evidence="1 2">
    <name type="scientific">Legionella brunensis</name>
    <dbReference type="NCBI Taxonomy" id="29422"/>
    <lineage>
        <taxon>Bacteria</taxon>
        <taxon>Pseudomonadati</taxon>
        <taxon>Pseudomonadota</taxon>
        <taxon>Gammaproteobacteria</taxon>
        <taxon>Legionellales</taxon>
        <taxon>Legionellaceae</taxon>
        <taxon>Legionella</taxon>
    </lineage>
</organism>
<name>A0A0W0STS5_9GAMM</name>
<dbReference type="PATRIC" id="fig|29422.6.peg.766"/>
<proteinExistence type="predicted"/>
<keyword evidence="2" id="KW-1185">Reference proteome</keyword>
<dbReference type="RefSeq" id="WP_058440811.1">
    <property type="nucleotide sequence ID" value="NZ_CAAAHU010000022.1"/>
</dbReference>
<dbReference type="Proteomes" id="UP000054742">
    <property type="component" value="Unassembled WGS sequence"/>
</dbReference>